<evidence type="ECO:0000256" key="1">
    <source>
        <dbReference type="SAM" id="Phobius"/>
    </source>
</evidence>
<proteinExistence type="predicted"/>
<evidence type="ECO:0000313" key="4">
    <source>
        <dbReference type="Proteomes" id="UP001172756"/>
    </source>
</evidence>
<comment type="caution">
    <text evidence="3">The sequence shown here is derived from an EMBL/GenBank/DDBJ whole genome shotgun (WGS) entry which is preliminary data.</text>
</comment>
<reference evidence="3 4" key="1">
    <citation type="submission" date="2023-06" db="EMBL/GenBank/DDBJ databases">
        <title>SYSU T0a273.</title>
        <authorList>
            <person name="Gao L."/>
            <person name="Fang B.-Z."/>
            <person name="Li W.-J."/>
        </authorList>
    </citation>
    <scope>NUCLEOTIDE SEQUENCE [LARGE SCALE GENOMIC DNA]</scope>
    <source>
        <strain evidence="3 4">SYSU T0a273</strain>
    </source>
</reference>
<dbReference type="AlphaFoldDB" id="A0AB35MGM6"/>
<gene>
    <name evidence="3" type="ORF">QQ002_05295</name>
</gene>
<organism evidence="3 4">
    <name type="scientific">Demequina lignilytica</name>
    <dbReference type="NCBI Taxonomy" id="3051663"/>
    <lineage>
        <taxon>Bacteria</taxon>
        <taxon>Bacillati</taxon>
        <taxon>Actinomycetota</taxon>
        <taxon>Actinomycetes</taxon>
        <taxon>Micrococcales</taxon>
        <taxon>Demequinaceae</taxon>
        <taxon>Demequina</taxon>
    </lineage>
</organism>
<feature type="domain" description="Putative zinc-finger" evidence="2">
    <location>
        <begin position="8"/>
        <end position="36"/>
    </location>
</feature>
<dbReference type="Pfam" id="PF13490">
    <property type="entry name" value="zf-HC2"/>
    <property type="match status" value="1"/>
</dbReference>
<keyword evidence="1" id="KW-1133">Transmembrane helix</keyword>
<dbReference type="RefSeq" id="WP_301159938.1">
    <property type="nucleotide sequence ID" value="NZ_JAUHQB010000003.1"/>
</dbReference>
<protein>
    <recommendedName>
        <fullName evidence="2">Putative zinc-finger domain-containing protein</fullName>
    </recommendedName>
</protein>
<evidence type="ECO:0000313" key="3">
    <source>
        <dbReference type="EMBL" id="MDN4482954.1"/>
    </source>
</evidence>
<feature type="transmembrane region" description="Helical" evidence="1">
    <location>
        <begin position="94"/>
        <end position="115"/>
    </location>
</feature>
<dbReference type="InterPro" id="IPR027383">
    <property type="entry name" value="Znf_put"/>
</dbReference>
<sequence length="280" mass="29435">MTAKHLGERVHDLLDNRLPAPAAAEAMAHLSGCEECTTRWNELRTAREALNSSECGIDMAFARQLLDRERMQQMAQQEPAGAARAARGRDRRPVVLTMSLAMLLVAVLGAAYVAGAPQDVTTELSASSEDGSVSVTQVDRATMLSGDGVDGWLQPEWEDSGLVPVGGGEKVTESGITYFAAALLADSTSVQVVEFAGRLNPASVAGAPVLELDGIDAYVIGSTPTRIVWQAGEHVVFLTCHCAEGTLQEVAIAFPQDGEPGAADQIMSGLGVFVDALTGK</sequence>
<keyword evidence="1" id="KW-0472">Membrane</keyword>
<keyword evidence="1" id="KW-0812">Transmembrane</keyword>
<accession>A0AB35MGM6</accession>
<evidence type="ECO:0000259" key="2">
    <source>
        <dbReference type="Pfam" id="PF13490"/>
    </source>
</evidence>
<dbReference type="EMBL" id="JAUHQB010000003">
    <property type="protein sequence ID" value="MDN4482954.1"/>
    <property type="molecule type" value="Genomic_DNA"/>
</dbReference>
<name>A0AB35MGM6_9MICO</name>
<dbReference type="Proteomes" id="UP001172756">
    <property type="component" value="Unassembled WGS sequence"/>
</dbReference>